<accession>A0A319CVN4</accession>
<reference evidence="2 3" key="1">
    <citation type="submission" date="2018-02" db="EMBL/GenBank/DDBJ databases">
        <title>The genomes of Aspergillus section Nigri reveals drivers in fungal speciation.</title>
        <authorList>
            <consortium name="DOE Joint Genome Institute"/>
            <person name="Vesth T.C."/>
            <person name="Nybo J."/>
            <person name="Theobald S."/>
            <person name="Brandl J."/>
            <person name="Frisvad J.C."/>
            <person name="Nielsen K.F."/>
            <person name="Lyhne E.K."/>
            <person name="Kogle M.E."/>
            <person name="Kuo A."/>
            <person name="Riley R."/>
            <person name="Clum A."/>
            <person name="Nolan M."/>
            <person name="Lipzen A."/>
            <person name="Salamov A."/>
            <person name="Henrissat B."/>
            <person name="Wiebenga A."/>
            <person name="De vries R.P."/>
            <person name="Grigoriev I.V."/>
            <person name="Mortensen U.H."/>
            <person name="Andersen M.R."/>
            <person name="Baker S.E."/>
        </authorList>
    </citation>
    <scope>NUCLEOTIDE SEQUENCE [LARGE SCALE GENOMIC DNA]</scope>
    <source>
        <strain evidence="2 3">CBS 707.79</strain>
    </source>
</reference>
<dbReference type="Pfam" id="PF09796">
    <property type="entry name" value="QCR10"/>
    <property type="match status" value="1"/>
</dbReference>
<keyword evidence="3" id="KW-1185">Reference proteome</keyword>
<protein>
    <submittedName>
        <fullName evidence="2">Uncharacterized protein</fullName>
    </submittedName>
</protein>
<dbReference type="VEuPathDB" id="FungiDB:BO71DRAFT_413575"/>
<name>A0A319CVN4_9EURO</name>
<proteinExistence type="predicted"/>
<evidence type="ECO:0000313" key="3">
    <source>
        <dbReference type="Proteomes" id="UP000247810"/>
    </source>
</evidence>
<keyword evidence="1" id="KW-0472">Membrane</keyword>
<dbReference type="InterPro" id="IPR019182">
    <property type="entry name" value="Cytochrome_b-c1_su10_fun"/>
</dbReference>
<dbReference type="OrthoDB" id="2391627at2759"/>
<keyword evidence="1" id="KW-1133">Transmembrane helix</keyword>
<dbReference type="STRING" id="1448320.A0A319CVN4"/>
<evidence type="ECO:0000313" key="2">
    <source>
        <dbReference type="EMBL" id="PYH89144.1"/>
    </source>
</evidence>
<gene>
    <name evidence="2" type="ORF">BO71DRAFT_413575</name>
</gene>
<sequence>MVFSQTLRRAAAQASPYRSPFAPKYTVPAHFHGVTAGTATKYGQIAGAFGVAAGTFALFFFGEIPRVRRDILQKVPFLDQYFDRTIAPEDNVTLLNGCRMGYAFPAISKTRASVDMFLVSWVVKEKSGV</sequence>
<dbReference type="AlphaFoldDB" id="A0A319CVN4"/>
<evidence type="ECO:0000256" key="1">
    <source>
        <dbReference type="SAM" id="Phobius"/>
    </source>
</evidence>
<dbReference type="Proteomes" id="UP000247810">
    <property type="component" value="Unassembled WGS sequence"/>
</dbReference>
<organism evidence="2 3">
    <name type="scientific">Aspergillus ellipticus CBS 707.79</name>
    <dbReference type="NCBI Taxonomy" id="1448320"/>
    <lineage>
        <taxon>Eukaryota</taxon>
        <taxon>Fungi</taxon>
        <taxon>Dikarya</taxon>
        <taxon>Ascomycota</taxon>
        <taxon>Pezizomycotina</taxon>
        <taxon>Eurotiomycetes</taxon>
        <taxon>Eurotiomycetidae</taxon>
        <taxon>Eurotiales</taxon>
        <taxon>Aspergillaceae</taxon>
        <taxon>Aspergillus</taxon>
        <taxon>Aspergillus subgen. Circumdati</taxon>
    </lineage>
</organism>
<dbReference type="GO" id="GO:0006122">
    <property type="term" value="P:mitochondrial electron transport, ubiquinol to cytochrome c"/>
    <property type="evidence" value="ECO:0007669"/>
    <property type="project" value="InterPro"/>
</dbReference>
<dbReference type="GO" id="GO:0005739">
    <property type="term" value="C:mitochondrion"/>
    <property type="evidence" value="ECO:0007669"/>
    <property type="project" value="GOC"/>
</dbReference>
<keyword evidence="1" id="KW-0812">Transmembrane</keyword>
<dbReference type="PANTHER" id="PTHR28254:SF1">
    <property type="entry name" value="CYTOCHROME B-C1 COMPLEX SUBUNIT 10, MITOCHONDRIAL"/>
    <property type="match status" value="1"/>
</dbReference>
<dbReference type="PANTHER" id="PTHR28254">
    <property type="entry name" value="CYTOCHROME B-C1 COMPLEX SUBUNIT 10"/>
    <property type="match status" value="1"/>
</dbReference>
<feature type="transmembrane region" description="Helical" evidence="1">
    <location>
        <begin position="42"/>
        <end position="61"/>
    </location>
</feature>
<dbReference type="EMBL" id="KZ826046">
    <property type="protein sequence ID" value="PYH89144.1"/>
    <property type="molecule type" value="Genomic_DNA"/>
</dbReference>